<proteinExistence type="predicted"/>
<reference evidence="3 4" key="1">
    <citation type="submission" date="2023-07" db="EMBL/GenBank/DDBJ databases">
        <title>Sequencing the genomes of 1000 actinobacteria strains.</title>
        <authorList>
            <person name="Klenk H.-P."/>
        </authorList>
    </citation>
    <scope>NUCLEOTIDE SEQUENCE [LARGE SCALE GENOMIC DNA]</scope>
    <source>
        <strain evidence="3 4">DSM 44388</strain>
    </source>
</reference>
<keyword evidence="4" id="KW-1185">Reference proteome</keyword>
<comment type="caution">
    <text evidence="3">The sequence shown here is derived from an EMBL/GenBank/DDBJ whole genome shotgun (WGS) entry which is preliminary data.</text>
</comment>
<protein>
    <submittedName>
        <fullName evidence="3">Uncharacterized protein</fullName>
    </submittedName>
</protein>
<feature type="compositionally biased region" description="Low complexity" evidence="1">
    <location>
        <begin position="1"/>
        <end position="20"/>
    </location>
</feature>
<feature type="transmembrane region" description="Helical" evidence="2">
    <location>
        <begin position="59"/>
        <end position="85"/>
    </location>
</feature>
<accession>A0ABT9NVM0</accession>
<keyword evidence="2" id="KW-0472">Membrane</keyword>
<evidence type="ECO:0000256" key="2">
    <source>
        <dbReference type="SAM" id="Phobius"/>
    </source>
</evidence>
<evidence type="ECO:0000256" key="1">
    <source>
        <dbReference type="SAM" id="MobiDB-lite"/>
    </source>
</evidence>
<organism evidence="3 4">
    <name type="scientific">Kineosporia succinea</name>
    <dbReference type="NCBI Taxonomy" id="84632"/>
    <lineage>
        <taxon>Bacteria</taxon>
        <taxon>Bacillati</taxon>
        <taxon>Actinomycetota</taxon>
        <taxon>Actinomycetes</taxon>
        <taxon>Kineosporiales</taxon>
        <taxon>Kineosporiaceae</taxon>
        <taxon>Kineosporia</taxon>
    </lineage>
</organism>
<keyword evidence="2" id="KW-1133">Transmembrane helix</keyword>
<dbReference type="Proteomes" id="UP001235712">
    <property type="component" value="Unassembled WGS sequence"/>
</dbReference>
<dbReference type="EMBL" id="JAUSQZ010000001">
    <property type="protein sequence ID" value="MDP9824327.1"/>
    <property type="molecule type" value="Genomic_DNA"/>
</dbReference>
<sequence>MANARRGTSTSARPRTTRAALSGSRSGVRPEARPGATSRAASGPASGAAPGTRLLGLPAAGICFLLGSSALGALGVGLLVSMVFVAMSSMNQPADEAGSRF</sequence>
<feature type="compositionally biased region" description="Low complexity" evidence="1">
    <location>
        <begin position="34"/>
        <end position="49"/>
    </location>
</feature>
<evidence type="ECO:0000313" key="3">
    <source>
        <dbReference type="EMBL" id="MDP9824327.1"/>
    </source>
</evidence>
<dbReference type="RefSeq" id="WP_307236668.1">
    <property type="nucleotide sequence ID" value="NZ_JAUSQZ010000001.1"/>
</dbReference>
<feature type="region of interest" description="Disordered" evidence="1">
    <location>
        <begin position="1"/>
        <end position="49"/>
    </location>
</feature>
<name>A0ABT9NVM0_9ACTN</name>
<gene>
    <name evidence="3" type="ORF">J2S57_000076</name>
</gene>
<keyword evidence="2" id="KW-0812">Transmembrane</keyword>
<evidence type="ECO:0000313" key="4">
    <source>
        <dbReference type="Proteomes" id="UP001235712"/>
    </source>
</evidence>